<sequence length="282" mass="32377">MEKISQEAAPRDNSQSPELKTLSMKAPDPFDSTKAHELRGFIQSCQLIFHNDPENFFSDRKKGMYSPSFLTGRAGKWIEPYLSNISNEDPSILLNNWQLFEIQLFTLLGDPPEVSKAHQQLDNLRMNESFHVSLYIAYFRSSMSIIGDWEKGLINVCRRGLASRDTRFHERKKEKGSHQEKKPPVTGSNFPMPPQDSSSKRPHHKKNKRASNFKCQRTIPIVLFLIRKINEWVLKRRAGSKKSYVLIVVESTQLKNASSHLKKSLGHQEASLASREKPEWGS</sequence>
<evidence type="ECO:0008006" key="4">
    <source>
        <dbReference type="Google" id="ProtNLM"/>
    </source>
</evidence>
<feature type="compositionally biased region" description="Basic residues" evidence="1">
    <location>
        <begin position="200"/>
        <end position="211"/>
    </location>
</feature>
<evidence type="ECO:0000313" key="2">
    <source>
        <dbReference type="EMBL" id="MBW0524285.1"/>
    </source>
</evidence>
<proteinExistence type="predicted"/>
<dbReference type="EMBL" id="AVOT02030934">
    <property type="protein sequence ID" value="MBW0524285.1"/>
    <property type="molecule type" value="Genomic_DNA"/>
</dbReference>
<feature type="region of interest" description="Disordered" evidence="1">
    <location>
        <begin position="1"/>
        <end position="27"/>
    </location>
</feature>
<comment type="caution">
    <text evidence="2">The sequence shown here is derived from an EMBL/GenBank/DDBJ whole genome shotgun (WGS) entry which is preliminary data.</text>
</comment>
<gene>
    <name evidence="2" type="ORF">O181_064000</name>
</gene>
<accession>A0A9Q3ESC6</accession>
<reference evidence="2" key="1">
    <citation type="submission" date="2021-03" db="EMBL/GenBank/DDBJ databases">
        <title>Draft genome sequence of rust myrtle Austropuccinia psidii MF-1, a brazilian biotype.</title>
        <authorList>
            <person name="Quecine M.C."/>
            <person name="Pachon D.M.R."/>
            <person name="Bonatelli M.L."/>
            <person name="Correr F.H."/>
            <person name="Franceschini L.M."/>
            <person name="Leite T.F."/>
            <person name="Margarido G.R.A."/>
            <person name="Almeida C.A."/>
            <person name="Ferrarezi J.A."/>
            <person name="Labate C.A."/>
        </authorList>
    </citation>
    <scope>NUCLEOTIDE SEQUENCE</scope>
    <source>
        <strain evidence="2">MF-1</strain>
    </source>
</reference>
<evidence type="ECO:0000313" key="3">
    <source>
        <dbReference type="Proteomes" id="UP000765509"/>
    </source>
</evidence>
<evidence type="ECO:0000256" key="1">
    <source>
        <dbReference type="SAM" id="MobiDB-lite"/>
    </source>
</evidence>
<dbReference type="Proteomes" id="UP000765509">
    <property type="component" value="Unassembled WGS sequence"/>
</dbReference>
<organism evidence="2 3">
    <name type="scientific">Austropuccinia psidii MF-1</name>
    <dbReference type="NCBI Taxonomy" id="1389203"/>
    <lineage>
        <taxon>Eukaryota</taxon>
        <taxon>Fungi</taxon>
        <taxon>Dikarya</taxon>
        <taxon>Basidiomycota</taxon>
        <taxon>Pucciniomycotina</taxon>
        <taxon>Pucciniomycetes</taxon>
        <taxon>Pucciniales</taxon>
        <taxon>Sphaerophragmiaceae</taxon>
        <taxon>Austropuccinia</taxon>
    </lineage>
</organism>
<keyword evidence="3" id="KW-1185">Reference proteome</keyword>
<feature type="region of interest" description="Disordered" evidence="1">
    <location>
        <begin position="166"/>
        <end position="211"/>
    </location>
</feature>
<feature type="compositionally biased region" description="Basic and acidic residues" evidence="1">
    <location>
        <begin position="166"/>
        <end position="183"/>
    </location>
</feature>
<name>A0A9Q3ESC6_9BASI</name>
<dbReference type="AlphaFoldDB" id="A0A9Q3ESC6"/>
<feature type="region of interest" description="Disordered" evidence="1">
    <location>
        <begin position="260"/>
        <end position="282"/>
    </location>
</feature>
<protein>
    <recommendedName>
        <fullName evidence="4">Retrotransposon gag domain-containing protein</fullName>
    </recommendedName>
</protein>